<name>A0AB38HAH8_9PAST</name>
<protein>
    <submittedName>
        <fullName evidence="1">Tellurite resistance protein TerB</fullName>
    </submittedName>
</protein>
<accession>A0AB38HAH8</accession>
<dbReference type="Proteomes" id="UP000254496">
    <property type="component" value="Unassembled WGS sequence"/>
</dbReference>
<evidence type="ECO:0000313" key="2">
    <source>
        <dbReference type="Proteomes" id="UP000254496"/>
    </source>
</evidence>
<dbReference type="Gene3D" id="1.10.3680.10">
    <property type="entry name" value="TerB-like"/>
    <property type="match status" value="1"/>
</dbReference>
<dbReference type="SUPFAM" id="SSF158682">
    <property type="entry name" value="TerB-like"/>
    <property type="match status" value="1"/>
</dbReference>
<proteinExistence type="predicted"/>
<evidence type="ECO:0000313" key="1">
    <source>
        <dbReference type="EMBL" id="STO69345.1"/>
    </source>
</evidence>
<organism evidence="1 2">
    <name type="scientific">Canicola haemoglobinophilus</name>
    <dbReference type="NCBI Taxonomy" id="733"/>
    <lineage>
        <taxon>Bacteria</taxon>
        <taxon>Pseudomonadati</taxon>
        <taxon>Pseudomonadota</taxon>
        <taxon>Gammaproteobacteria</taxon>
        <taxon>Pasteurellales</taxon>
        <taxon>Pasteurellaceae</taxon>
        <taxon>Canicola</taxon>
    </lineage>
</organism>
<sequence>MFVQNLNSKQQSVLLFLAKEVASADGSLDELQFGMIDILKAQSNSDVNELTVSLDELSSLFTTEREKCSLLLELIGVAHANAEYHSNEKSLIAKYAKALSLSNEKLANLEKWVEKQFALSKEVENLLG</sequence>
<dbReference type="EMBL" id="UGHJ01000001">
    <property type="protein sequence ID" value="STO69345.1"/>
    <property type="molecule type" value="Genomic_DNA"/>
</dbReference>
<reference evidence="1 2" key="1">
    <citation type="submission" date="2018-06" db="EMBL/GenBank/DDBJ databases">
        <authorList>
            <consortium name="Pathogen Informatics"/>
            <person name="Doyle S."/>
        </authorList>
    </citation>
    <scope>NUCLEOTIDE SEQUENCE [LARGE SCALE GENOMIC DNA]</scope>
    <source>
        <strain evidence="1 2">NCTC8540</strain>
    </source>
</reference>
<dbReference type="RefSeq" id="WP_115073366.1">
    <property type="nucleotide sequence ID" value="NZ_UGHE01000002.1"/>
</dbReference>
<comment type="caution">
    <text evidence="1">The sequence shown here is derived from an EMBL/GenBank/DDBJ whole genome shotgun (WGS) entry which is preliminary data.</text>
</comment>
<gene>
    <name evidence="1" type="ORF">NCTC8540_01876</name>
</gene>
<dbReference type="InterPro" id="IPR029024">
    <property type="entry name" value="TerB-like"/>
</dbReference>
<dbReference type="AlphaFoldDB" id="A0AB38HAH8"/>